<dbReference type="PANTHER" id="PTHR13146">
    <property type="match status" value="1"/>
</dbReference>
<feature type="transmembrane region" description="Helical" evidence="5">
    <location>
        <begin position="227"/>
        <end position="248"/>
    </location>
</feature>
<dbReference type="SUPFAM" id="SSF103481">
    <property type="entry name" value="Multidrug resistance efflux transporter EmrE"/>
    <property type="match status" value="1"/>
</dbReference>
<feature type="transmembrane region" description="Helical" evidence="5">
    <location>
        <begin position="99"/>
        <end position="121"/>
    </location>
</feature>
<keyword evidence="4 5" id="KW-0472">Membrane</keyword>
<sequence>MFPTAFIVAGTIVSGCLASLLTKYQDNQCVAHCNDPLRWRTFDQPTIKTLQMFIGELSLYLVYYSMYQAPWSARKDYAAPLVNKTGGVTPRDVSLAQTFYLAIPFVCDLLATTLMNMGLLYTPVSTYQMTRGSLVLFVAVFSVVFLRRRIRRLEWLALVFVSLGVAIVGYSGSSGRSMATKDPTAVVFGTLLVFGAVALQAVQFVVEEHILAASSLTPMRLMYTEGFFGTTILVSALVVLHFAFLAAQSDAAFAHSPFNLVQSYHDTFALRAVVVSSLLVMVCIATFNLCGLSLTSLLSAAARSTIDNCRTLLVWVVAMVLGWESFSVIQLSGFAVMVFGTLCFNGILRPEDWSWVPQFLKDPEHKYDLLIDVVDEPI</sequence>
<evidence type="ECO:0000313" key="7">
    <source>
        <dbReference type="EMBL" id="RKP29217.1"/>
    </source>
</evidence>
<keyword evidence="6" id="KW-0732">Signal</keyword>
<dbReference type="InterPro" id="IPR037185">
    <property type="entry name" value="EmrE-like"/>
</dbReference>
<dbReference type="OrthoDB" id="408493at2759"/>
<dbReference type="GO" id="GO:0015165">
    <property type="term" value="F:pyrimidine nucleotide-sugar transmembrane transporter activity"/>
    <property type="evidence" value="ECO:0007669"/>
    <property type="project" value="InterPro"/>
</dbReference>
<feature type="transmembrane region" description="Helical" evidence="5">
    <location>
        <begin position="306"/>
        <end position="323"/>
    </location>
</feature>
<keyword evidence="8" id="KW-1185">Reference proteome</keyword>
<evidence type="ECO:0000313" key="8">
    <source>
        <dbReference type="Proteomes" id="UP000268321"/>
    </source>
</evidence>
<feature type="transmembrane region" description="Helical" evidence="5">
    <location>
        <begin position="153"/>
        <end position="173"/>
    </location>
</feature>
<proteinExistence type="predicted"/>
<organism evidence="7 8">
    <name type="scientific">Metschnikowia bicuspidata</name>
    <dbReference type="NCBI Taxonomy" id="27322"/>
    <lineage>
        <taxon>Eukaryota</taxon>
        <taxon>Fungi</taxon>
        <taxon>Dikarya</taxon>
        <taxon>Ascomycota</taxon>
        <taxon>Saccharomycotina</taxon>
        <taxon>Pichiomycetes</taxon>
        <taxon>Metschnikowiaceae</taxon>
        <taxon>Metschnikowia</taxon>
    </lineage>
</organism>
<dbReference type="EMBL" id="ML004500">
    <property type="protein sequence ID" value="RKP29217.1"/>
    <property type="molecule type" value="Genomic_DNA"/>
</dbReference>
<evidence type="ECO:0000256" key="5">
    <source>
        <dbReference type="SAM" id="Phobius"/>
    </source>
</evidence>
<reference evidence="8" key="1">
    <citation type="journal article" date="2018" name="Nat. Microbiol.">
        <title>Leveraging single-cell genomics to expand the fungal tree of life.</title>
        <authorList>
            <person name="Ahrendt S.R."/>
            <person name="Quandt C.A."/>
            <person name="Ciobanu D."/>
            <person name="Clum A."/>
            <person name="Salamov A."/>
            <person name="Andreopoulos B."/>
            <person name="Cheng J.F."/>
            <person name="Woyke T."/>
            <person name="Pelin A."/>
            <person name="Henrissat B."/>
            <person name="Reynolds N.K."/>
            <person name="Benny G.L."/>
            <person name="Smith M.E."/>
            <person name="James T.Y."/>
            <person name="Grigoriev I.V."/>
        </authorList>
    </citation>
    <scope>NUCLEOTIDE SEQUENCE [LARGE SCALE GENOMIC DNA]</scope>
    <source>
        <strain evidence="8">Baker2002</strain>
    </source>
</reference>
<feature type="transmembrane region" description="Helical" evidence="5">
    <location>
        <begin position="127"/>
        <end position="146"/>
    </location>
</feature>
<feature type="signal peptide" evidence="6">
    <location>
        <begin position="1"/>
        <end position="18"/>
    </location>
</feature>
<feature type="transmembrane region" description="Helical" evidence="5">
    <location>
        <begin position="185"/>
        <end position="206"/>
    </location>
</feature>
<evidence type="ECO:0000256" key="3">
    <source>
        <dbReference type="ARBA" id="ARBA00022989"/>
    </source>
</evidence>
<evidence type="ECO:0000256" key="6">
    <source>
        <dbReference type="SAM" id="SignalP"/>
    </source>
</evidence>
<evidence type="ECO:0000256" key="2">
    <source>
        <dbReference type="ARBA" id="ARBA00022692"/>
    </source>
</evidence>
<evidence type="ECO:0000256" key="4">
    <source>
        <dbReference type="ARBA" id="ARBA00023136"/>
    </source>
</evidence>
<dbReference type="AlphaFoldDB" id="A0A4P9Z910"/>
<name>A0A4P9Z910_9ASCO</name>
<keyword evidence="3 5" id="KW-1133">Transmembrane helix</keyword>
<feature type="transmembrane region" description="Helical" evidence="5">
    <location>
        <begin position="268"/>
        <end position="294"/>
    </location>
</feature>
<accession>A0A4P9Z910</accession>
<dbReference type="PANTHER" id="PTHR13146:SF0">
    <property type="entry name" value="SOLUTE CARRIER FAMILY 35 MEMBER F6"/>
    <property type="match status" value="1"/>
</dbReference>
<dbReference type="GO" id="GO:0000139">
    <property type="term" value="C:Golgi membrane"/>
    <property type="evidence" value="ECO:0007669"/>
    <property type="project" value="InterPro"/>
</dbReference>
<dbReference type="Pfam" id="PF04142">
    <property type="entry name" value="Nuc_sug_transp"/>
    <property type="match status" value="1"/>
</dbReference>
<evidence type="ECO:0000256" key="1">
    <source>
        <dbReference type="ARBA" id="ARBA00004141"/>
    </source>
</evidence>
<comment type="subcellular location">
    <subcellularLocation>
        <location evidence="1">Membrane</location>
        <topology evidence="1">Multi-pass membrane protein</topology>
    </subcellularLocation>
</comment>
<dbReference type="Proteomes" id="UP000268321">
    <property type="component" value="Unassembled WGS sequence"/>
</dbReference>
<feature type="chain" id="PRO_5020551478" evidence="6">
    <location>
        <begin position="19"/>
        <end position="378"/>
    </location>
</feature>
<keyword evidence="2 5" id="KW-0812">Transmembrane</keyword>
<protein>
    <submittedName>
        <fullName evidence="7">UDP-galactose transporter</fullName>
    </submittedName>
</protein>
<gene>
    <name evidence="7" type="ORF">METBISCDRAFT_31816</name>
</gene>
<dbReference type="InterPro" id="IPR007271">
    <property type="entry name" value="Nuc_sug_transpt"/>
</dbReference>